<protein>
    <submittedName>
        <fullName evidence="4">D-alanyl-D-alanine-carboxypeptidase/endopeptidase AmpH</fullName>
        <ecNumber evidence="4">3.4.-.-</ecNumber>
    </submittedName>
</protein>
<keyword evidence="2" id="KW-0812">Transmembrane</keyword>
<dbReference type="Proteomes" id="UP000058925">
    <property type="component" value="Chromosome"/>
</dbReference>
<comment type="similarity">
    <text evidence="1">Belongs to the beta-lactamase family.</text>
</comment>
<dbReference type="InterPro" id="IPR001466">
    <property type="entry name" value="Beta-lactam-related"/>
</dbReference>
<keyword evidence="2" id="KW-1133">Transmembrane helix</keyword>
<keyword evidence="4" id="KW-0378">Hydrolase</keyword>
<proteinExistence type="inferred from homology"/>
<keyword evidence="4" id="KW-0645">Protease</keyword>
<dbReference type="Gene3D" id="3.40.710.10">
    <property type="entry name" value="DD-peptidase/beta-lactamase superfamily"/>
    <property type="match status" value="1"/>
</dbReference>
<keyword evidence="2" id="KW-0472">Membrane</keyword>
<dbReference type="InterPro" id="IPR051478">
    <property type="entry name" value="Beta-lactamase-like_AB/R"/>
</dbReference>
<name>A0A654M2Q4_9ARCH</name>
<dbReference type="PANTHER" id="PTHR22935:SF95">
    <property type="entry name" value="BETA-LACTAMASE-LIKE 1-RELATED"/>
    <property type="match status" value="1"/>
</dbReference>
<dbReference type="PANTHER" id="PTHR22935">
    <property type="entry name" value="PENICILLIN-BINDING PROTEIN"/>
    <property type="match status" value="1"/>
</dbReference>
<dbReference type="GO" id="GO:0004180">
    <property type="term" value="F:carboxypeptidase activity"/>
    <property type="evidence" value="ECO:0007669"/>
    <property type="project" value="UniProtKB-KW"/>
</dbReference>
<evidence type="ECO:0000313" key="4">
    <source>
        <dbReference type="EMBL" id="ALI36883.1"/>
    </source>
</evidence>
<dbReference type="SUPFAM" id="SSF56601">
    <property type="entry name" value="beta-lactamase/transpeptidase-like"/>
    <property type="match status" value="1"/>
</dbReference>
<evidence type="ECO:0000256" key="2">
    <source>
        <dbReference type="SAM" id="Phobius"/>
    </source>
</evidence>
<dbReference type="KEGG" id="taa:NMY3_02693"/>
<sequence length="185" mass="20423">MPYRKLFVYSFMMAMVFISFLIFSYVFQNHFQLAYSQHGQDVLSNNSQYSQRNDVSNALLEQFKEIVFDHSLSGDTSNISVPIIVGVVTPNGTQVSGYGNISNFNPSTVDGNTVFDIASISKTSVAIILADMVNQGLVKLDDPVEKYLPADRVTVPSFNGHKITLEDLATHTSGMPDFPIGCQKP</sequence>
<evidence type="ECO:0000313" key="5">
    <source>
        <dbReference type="Proteomes" id="UP000058925"/>
    </source>
</evidence>
<evidence type="ECO:0000256" key="1">
    <source>
        <dbReference type="ARBA" id="ARBA00038473"/>
    </source>
</evidence>
<dbReference type="AlphaFoldDB" id="A0A654M2Q4"/>
<feature type="domain" description="Beta-lactamase-related" evidence="3">
    <location>
        <begin position="87"/>
        <end position="178"/>
    </location>
</feature>
<organism evidence="4 5">
    <name type="scientific">Candidatus Nitrosocosmicus oleophilus</name>
    <dbReference type="NCBI Taxonomy" id="1353260"/>
    <lineage>
        <taxon>Archaea</taxon>
        <taxon>Nitrososphaerota</taxon>
        <taxon>Nitrososphaeria</taxon>
        <taxon>Nitrososphaerales</taxon>
        <taxon>Nitrososphaeraceae</taxon>
        <taxon>Candidatus Nitrosocosmicus</taxon>
    </lineage>
</organism>
<dbReference type="InterPro" id="IPR012338">
    <property type="entry name" value="Beta-lactam/transpept-like"/>
</dbReference>
<gene>
    <name evidence="4" type="primary">ampH_2</name>
    <name evidence="4" type="ORF">NMY3_02693</name>
</gene>
<feature type="transmembrane region" description="Helical" evidence="2">
    <location>
        <begin position="6"/>
        <end position="27"/>
    </location>
</feature>
<dbReference type="EC" id="3.4.-.-" evidence="4"/>
<dbReference type="EMBL" id="CP012850">
    <property type="protein sequence ID" value="ALI36883.1"/>
    <property type="molecule type" value="Genomic_DNA"/>
</dbReference>
<reference evidence="5" key="1">
    <citation type="submission" date="2015-10" db="EMBL/GenBank/DDBJ databases">
        <title>Niche specialization of a soil ammonia-oxidizing archaeon, Candidatus Nitrosocosmicus oleophilus.</title>
        <authorList>
            <person name="Jung M.-Y."/>
            <person name="Rhee S.-K."/>
        </authorList>
    </citation>
    <scope>NUCLEOTIDE SEQUENCE [LARGE SCALE GENOMIC DNA]</scope>
    <source>
        <strain evidence="5">MY3</strain>
    </source>
</reference>
<keyword evidence="4" id="KW-0121">Carboxypeptidase</keyword>
<dbReference type="Pfam" id="PF00144">
    <property type="entry name" value="Beta-lactamase"/>
    <property type="match status" value="1"/>
</dbReference>
<evidence type="ECO:0000259" key="3">
    <source>
        <dbReference type="Pfam" id="PF00144"/>
    </source>
</evidence>
<accession>A0A654M2Q4</accession>
<keyword evidence="5" id="KW-1185">Reference proteome</keyword>